<name>A0A7K0CEH3_9ACTN</name>
<feature type="signal peptide" evidence="2">
    <location>
        <begin position="1"/>
        <end position="17"/>
    </location>
</feature>
<dbReference type="InterPro" id="IPR005183">
    <property type="entry name" value="DUF305_CopM-like"/>
</dbReference>
<evidence type="ECO:0000313" key="4">
    <source>
        <dbReference type="EMBL" id="MQY11743.1"/>
    </source>
</evidence>
<evidence type="ECO:0000256" key="2">
    <source>
        <dbReference type="SAM" id="SignalP"/>
    </source>
</evidence>
<evidence type="ECO:0000313" key="5">
    <source>
        <dbReference type="Proteomes" id="UP000466345"/>
    </source>
</evidence>
<comment type="caution">
    <text evidence="4">The sequence shown here is derived from an EMBL/GenBank/DDBJ whole genome shotgun (WGS) entry which is preliminary data.</text>
</comment>
<feature type="region of interest" description="Disordered" evidence="1">
    <location>
        <begin position="25"/>
        <end position="66"/>
    </location>
</feature>
<protein>
    <recommendedName>
        <fullName evidence="3">DUF305 domain-containing protein</fullName>
    </recommendedName>
</protein>
<evidence type="ECO:0000256" key="1">
    <source>
        <dbReference type="SAM" id="MobiDB-lite"/>
    </source>
</evidence>
<accession>A0A7K0CEH3</accession>
<dbReference type="Gene3D" id="1.20.1260.10">
    <property type="match status" value="1"/>
</dbReference>
<feature type="compositionally biased region" description="Basic and acidic residues" evidence="1">
    <location>
        <begin position="47"/>
        <end position="63"/>
    </location>
</feature>
<feature type="chain" id="PRO_5038599690" description="DUF305 domain-containing protein" evidence="2">
    <location>
        <begin position="18"/>
        <end position="215"/>
    </location>
</feature>
<dbReference type="Proteomes" id="UP000466345">
    <property type="component" value="Unassembled WGS sequence"/>
</dbReference>
<sequence>MSYLRPLAALAAVVALALTGCTGGSGDSGGSGDGKADGPAVLQPGRPGEDNKSLTPEEARAAQHNDTPNAADYLYVRMMIQHHRQALVMTDLAAEHTPGDKVGTLASRIAAAQKPEIRAMEDWLKQNDGEHHGGGHSGHGAMPGMATAAQLDELRGARGEAFDDLFLKLMIRHHEGAITMATDVLSEGNNVLVGEMANDVVATQTVEISRMRTLR</sequence>
<gene>
    <name evidence="4" type="ORF">SRB5_18620</name>
</gene>
<dbReference type="AlphaFoldDB" id="A0A7K0CEH3"/>
<keyword evidence="2" id="KW-0732">Signal</keyword>
<dbReference type="RefSeq" id="WP_323377381.1">
    <property type="nucleotide sequence ID" value="NZ_WEGJ01000004.1"/>
</dbReference>
<reference evidence="4 5" key="1">
    <citation type="submission" date="2019-10" db="EMBL/GenBank/DDBJ databases">
        <title>Streptomyces smaragdinus sp. nov. and Streptomyces fabii sp. nov., isolated from the gut of fungus growing-termite Macrotermes natalensis.</title>
        <authorList>
            <person name="Schwitalla J."/>
            <person name="Benndorf R."/>
            <person name="Martin K."/>
            <person name="De Beer W."/>
            <person name="Kaster A.-K."/>
            <person name="Vollmers J."/>
            <person name="Poulsen M."/>
            <person name="Beemelmanns C."/>
        </authorList>
    </citation>
    <scope>NUCLEOTIDE SEQUENCE [LARGE SCALE GENOMIC DNA]</scope>
    <source>
        <strain evidence="4 5">RB5</strain>
    </source>
</reference>
<dbReference type="EMBL" id="WEGJ01000004">
    <property type="protein sequence ID" value="MQY11743.1"/>
    <property type="molecule type" value="Genomic_DNA"/>
</dbReference>
<keyword evidence="5" id="KW-1185">Reference proteome</keyword>
<organism evidence="4 5">
    <name type="scientific">Streptomyces smaragdinus</name>
    <dbReference type="NCBI Taxonomy" id="2585196"/>
    <lineage>
        <taxon>Bacteria</taxon>
        <taxon>Bacillati</taxon>
        <taxon>Actinomycetota</taxon>
        <taxon>Actinomycetes</taxon>
        <taxon>Kitasatosporales</taxon>
        <taxon>Streptomycetaceae</taxon>
        <taxon>Streptomyces</taxon>
    </lineage>
</organism>
<feature type="domain" description="DUF305" evidence="3">
    <location>
        <begin position="72"/>
        <end position="214"/>
    </location>
</feature>
<evidence type="ECO:0000259" key="3">
    <source>
        <dbReference type="Pfam" id="PF03713"/>
    </source>
</evidence>
<dbReference type="Pfam" id="PF03713">
    <property type="entry name" value="DUF305"/>
    <property type="match status" value="1"/>
</dbReference>
<proteinExistence type="predicted"/>
<dbReference type="PANTHER" id="PTHR36933">
    <property type="entry name" value="SLL0788 PROTEIN"/>
    <property type="match status" value="1"/>
</dbReference>
<dbReference type="InterPro" id="IPR012347">
    <property type="entry name" value="Ferritin-like"/>
</dbReference>
<dbReference type="PANTHER" id="PTHR36933:SF1">
    <property type="entry name" value="SLL0788 PROTEIN"/>
    <property type="match status" value="1"/>
</dbReference>
<dbReference type="PROSITE" id="PS51257">
    <property type="entry name" value="PROKAR_LIPOPROTEIN"/>
    <property type="match status" value="1"/>
</dbReference>